<accession>A0ABN4CA84</accession>
<proteinExistence type="predicted"/>
<reference evidence="3" key="1">
    <citation type="submission" date="2013-02" db="EMBL/GenBank/DDBJ databases">
        <title>The complete genome sequence of Corynebacterium casei LMG S-19264 (=DSM 44701).</title>
        <authorList>
            <person name="Ruckert C."/>
            <person name="Albersmeier A."/>
            <person name="Kalinowski J."/>
        </authorList>
    </citation>
    <scope>NUCLEOTIDE SEQUENCE [LARGE SCALE GENOMIC DNA]</scope>
    <source>
        <strain evidence="3">LMG S-19264</strain>
    </source>
</reference>
<protein>
    <submittedName>
        <fullName evidence="2">Uncharacterized protein</fullName>
    </submittedName>
</protein>
<dbReference type="Proteomes" id="UP000019226">
    <property type="component" value="Chromosome"/>
</dbReference>
<dbReference type="EMBL" id="CP004350">
    <property type="protein sequence ID" value="AHI19359.1"/>
    <property type="molecule type" value="Genomic_DNA"/>
</dbReference>
<evidence type="ECO:0000256" key="1">
    <source>
        <dbReference type="SAM" id="MobiDB-lite"/>
    </source>
</evidence>
<feature type="compositionally biased region" description="Basic and acidic residues" evidence="1">
    <location>
        <begin position="67"/>
        <end position="92"/>
    </location>
</feature>
<organism evidence="2 3">
    <name type="scientific">Corynebacterium casei LMG S-19264</name>
    <dbReference type="NCBI Taxonomy" id="1285583"/>
    <lineage>
        <taxon>Bacteria</taxon>
        <taxon>Bacillati</taxon>
        <taxon>Actinomycetota</taxon>
        <taxon>Actinomycetes</taxon>
        <taxon>Mycobacteriales</taxon>
        <taxon>Corynebacteriaceae</taxon>
        <taxon>Corynebacterium</taxon>
    </lineage>
</organism>
<feature type="region of interest" description="Disordered" evidence="1">
    <location>
        <begin position="38"/>
        <end position="99"/>
    </location>
</feature>
<gene>
    <name evidence="2" type="ORF">CCASEI_03905</name>
</gene>
<keyword evidence="3" id="KW-1185">Reference proteome</keyword>
<sequence length="124" mass="12669">MVEGEFSGLFDAVCALGLRGFVEDIVDAIQVVTGEPERGAEVGGVDEWTGEACGGEQHHGGGRRARRAGEGLPHGDDDDGGEHQLHGGREADQAGQAGAQRAAGGFLLGAVCSRQGTDPCLVDT</sequence>
<name>A0ABN4CA84_9CORY</name>
<evidence type="ECO:0000313" key="2">
    <source>
        <dbReference type="EMBL" id="AHI19359.1"/>
    </source>
</evidence>
<evidence type="ECO:0000313" key="3">
    <source>
        <dbReference type="Proteomes" id="UP000019226"/>
    </source>
</evidence>